<proteinExistence type="inferred from homology"/>
<dbReference type="Gene3D" id="3.30.2130.30">
    <property type="match status" value="1"/>
</dbReference>
<dbReference type="CDD" id="cd11715">
    <property type="entry name" value="THUMP_AdoMetMT"/>
    <property type="match status" value="1"/>
</dbReference>
<dbReference type="HAMAP" id="MF_01858">
    <property type="entry name" value="23SrRNA_methyltr_KL"/>
    <property type="match status" value="1"/>
</dbReference>
<comment type="subcellular location">
    <subcellularLocation>
        <location evidence="6">Cytoplasm</location>
    </subcellularLocation>
</comment>
<dbReference type="InterPro" id="IPR054170">
    <property type="entry name" value="RlmL_1st"/>
</dbReference>
<dbReference type="NCBIfam" id="NF008748">
    <property type="entry name" value="PRK11783.1"/>
    <property type="match status" value="1"/>
</dbReference>
<dbReference type="Pfam" id="PF02926">
    <property type="entry name" value="THUMP"/>
    <property type="match status" value="1"/>
</dbReference>
<dbReference type="InterPro" id="IPR019614">
    <property type="entry name" value="SAM-dep_methyl-trfase"/>
</dbReference>
<evidence type="ECO:0000256" key="4">
    <source>
        <dbReference type="ARBA" id="ARBA00022679"/>
    </source>
</evidence>
<evidence type="ECO:0000313" key="10">
    <source>
        <dbReference type="Proteomes" id="UP001320119"/>
    </source>
</evidence>
<dbReference type="InterPro" id="IPR000241">
    <property type="entry name" value="RlmKL-like_Mtase"/>
</dbReference>
<protein>
    <recommendedName>
        <fullName evidence="6">Ribosomal RNA large subunit methyltransferase K/L</fullName>
    </recommendedName>
    <domain>
        <recommendedName>
            <fullName evidence="6">23S rRNA m2G2445 methyltransferase</fullName>
            <ecNumber evidence="6">2.1.1.173</ecNumber>
        </recommendedName>
        <alternativeName>
            <fullName evidence="6">rRNA (guanine-N(2)-)-methyltransferase RlmL</fullName>
        </alternativeName>
    </domain>
    <domain>
        <recommendedName>
            <fullName evidence="6">23S rRNA m7G2069 methyltransferase</fullName>
            <ecNumber evidence="6">2.1.1.264</ecNumber>
        </recommendedName>
        <alternativeName>
            <fullName evidence="6">rRNA (guanine-N(7)-)-methyltransferase RlmK</fullName>
        </alternativeName>
    </domain>
</protein>
<keyword evidence="10" id="KW-1185">Reference proteome</keyword>
<accession>A0AAN1WJX3</accession>
<keyword evidence="1 6" id="KW-0963">Cytoplasm</keyword>
<gene>
    <name evidence="6" type="primary">rlmL</name>
    <name evidence="9" type="ORF">MARGE09_P3093</name>
</gene>
<dbReference type="InterPro" id="IPR004114">
    <property type="entry name" value="THUMP_dom"/>
</dbReference>
<dbReference type="EMBL" id="AP023086">
    <property type="protein sequence ID" value="BCD98892.1"/>
    <property type="molecule type" value="Genomic_DNA"/>
</dbReference>
<dbReference type="KEGG" id="marq:MARGE09_P3093"/>
<dbReference type="EC" id="2.1.1.173" evidence="6"/>
<dbReference type="Proteomes" id="UP001320119">
    <property type="component" value="Chromosome"/>
</dbReference>
<evidence type="ECO:0000256" key="2">
    <source>
        <dbReference type="ARBA" id="ARBA00022552"/>
    </source>
</evidence>
<evidence type="ECO:0000256" key="6">
    <source>
        <dbReference type="HAMAP-Rule" id="MF_01858"/>
    </source>
</evidence>
<comment type="catalytic activity">
    <reaction evidence="6">
        <text>guanosine(2445) in 23S rRNA + S-adenosyl-L-methionine = N(2)-methylguanosine(2445) in 23S rRNA + S-adenosyl-L-homocysteine + H(+)</text>
        <dbReference type="Rhea" id="RHEA:42740"/>
        <dbReference type="Rhea" id="RHEA-COMP:10215"/>
        <dbReference type="Rhea" id="RHEA-COMP:10216"/>
        <dbReference type="ChEBI" id="CHEBI:15378"/>
        <dbReference type="ChEBI" id="CHEBI:57856"/>
        <dbReference type="ChEBI" id="CHEBI:59789"/>
        <dbReference type="ChEBI" id="CHEBI:74269"/>
        <dbReference type="ChEBI" id="CHEBI:74481"/>
        <dbReference type="EC" id="2.1.1.173"/>
    </reaction>
</comment>
<evidence type="ECO:0000259" key="8">
    <source>
        <dbReference type="PROSITE" id="PS51165"/>
    </source>
</evidence>
<dbReference type="EC" id="2.1.1.264" evidence="6"/>
<dbReference type="PIRSF" id="PIRSF037618">
    <property type="entry name" value="RNA_Mtase_bacteria_prd"/>
    <property type="match status" value="1"/>
</dbReference>
<dbReference type="Pfam" id="PF22020">
    <property type="entry name" value="RlmL_1st"/>
    <property type="match status" value="1"/>
</dbReference>
<evidence type="ECO:0000256" key="5">
    <source>
        <dbReference type="ARBA" id="ARBA00022691"/>
    </source>
</evidence>
<dbReference type="GO" id="GO:0052915">
    <property type="term" value="F:23S rRNA (guanine(2445)-N(2))-methyltransferase activity"/>
    <property type="evidence" value="ECO:0007669"/>
    <property type="project" value="UniProtKB-UniRule"/>
</dbReference>
<dbReference type="Pfam" id="PF01170">
    <property type="entry name" value="UPF0020"/>
    <property type="match status" value="1"/>
</dbReference>
<comment type="function">
    <text evidence="6">Specifically methylates the guanine in position 2445 (m2G2445) and the guanine in position 2069 (m7G2069) of 23S rRNA.</text>
</comment>
<keyword evidence="3 6" id="KW-0489">Methyltransferase</keyword>
<keyword evidence="5 6" id="KW-0949">S-adenosyl-L-methionine</keyword>
<dbReference type="Gene3D" id="3.40.50.150">
    <property type="entry name" value="Vaccinia Virus protein VP39"/>
    <property type="match status" value="2"/>
</dbReference>
<evidence type="ECO:0000313" key="9">
    <source>
        <dbReference type="EMBL" id="BCD98892.1"/>
    </source>
</evidence>
<keyword evidence="4 6" id="KW-0808">Transferase</keyword>
<name>A0AAN1WJX3_9GAMM</name>
<sequence>MQFFVTCPKGFEDLLLEEMQSLGAEDCRQTIAGVACDGELDFAYKAVLNSRLANRVLWSVKKALVETADDLYAAAKAVEWKSICRPDASFAVDFSGSNRAINNTQFGALRVKDAVVDYWREAGFERPNVDKQSPDVRINVRLNRGEVTIALDFAGGSLHQRGYRQEQGAAPLKENLAAAILLRMGWPAVAANGGSLIDPMCGSGTFLTEAALMALDVPPGVYREHWAFGHLSVHQPALWERQYSVAKGQLAKAADTALPPIFGFDMHPPVLRAANNNIQRAGLQGKVIVGHNTLAQLRCDNGWPAGIIVTNPPYGERLGEVEALKGTYLQMAQVAKEYFAGWTLGVFTGNPELAQHMRMRASKKNKLFNGAIACELQQFKILAASEATLRKGEATEERPINLSLTDGAQMVANRLRKNVKALKPWLKKTGNECYRVYDADMPEYSAAIDIYAGEVHLQEYAAPKTIKPAAAKARFNEIHAAVCQVFEKAPDEIATKTRERNKGEKQYEKFALADNPDIKVMEGHAAFWVNLHKYIDTGLFLDHRPLRLKIASEVLGKSFLNLFCYTATASVHAALGGAKKTVSVDMSKTYLAWAKRNFDLNHIGEENHLLVQSDVSKYLAGCREGFDVIMLDPPSFSNSKRMDDVLDIQRDHVALIKRCMDVLLPTGTLYFSNNLRTFKLDADELVRFNIEDITAQSIDVDFSRNTKIHQCFAITHKR</sequence>
<reference evidence="9 10" key="1">
    <citation type="journal article" date="2022" name="IScience">
        <title>An ultrasensitive nanofiber-based assay for enzymatic hydrolysis and deep-sea microbial degradation of cellulose.</title>
        <authorList>
            <person name="Tsudome M."/>
            <person name="Tachioka M."/>
            <person name="Miyazaki M."/>
            <person name="Uchimura K."/>
            <person name="Tsuda M."/>
            <person name="Takaki Y."/>
            <person name="Deguchi S."/>
        </authorList>
    </citation>
    <scope>NUCLEOTIDE SEQUENCE [LARGE SCALE GENOMIC DNA]</scope>
    <source>
        <strain evidence="9 10">GE09</strain>
    </source>
</reference>
<comment type="similarity">
    <text evidence="6">Belongs to the methyltransferase superfamily. RlmKL family.</text>
</comment>
<feature type="domain" description="THUMP" evidence="8">
    <location>
        <begin position="42"/>
        <end position="153"/>
    </location>
</feature>
<comment type="catalytic activity">
    <reaction evidence="6">
        <text>guanosine(2069) in 23S rRNA + S-adenosyl-L-methionine = N(2)-methylguanosine(2069) in 23S rRNA + S-adenosyl-L-homocysteine + H(+)</text>
        <dbReference type="Rhea" id="RHEA:43772"/>
        <dbReference type="Rhea" id="RHEA-COMP:10688"/>
        <dbReference type="Rhea" id="RHEA-COMP:10689"/>
        <dbReference type="ChEBI" id="CHEBI:15378"/>
        <dbReference type="ChEBI" id="CHEBI:57856"/>
        <dbReference type="ChEBI" id="CHEBI:59789"/>
        <dbReference type="ChEBI" id="CHEBI:74269"/>
        <dbReference type="ChEBI" id="CHEBI:74481"/>
        <dbReference type="EC" id="2.1.1.264"/>
    </reaction>
</comment>
<dbReference type="PRINTS" id="PR00507">
    <property type="entry name" value="N12N6MTFRASE"/>
</dbReference>
<organism evidence="9 10">
    <name type="scientific">Marinagarivorans cellulosilyticus</name>
    <dbReference type="NCBI Taxonomy" id="2721545"/>
    <lineage>
        <taxon>Bacteria</taxon>
        <taxon>Pseudomonadati</taxon>
        <taxon>Pseudomonadota</taxon>
        <taxon>Gammaproteobacteria</taxon>
        <taxon>Cellvibrionales</taxon>
        <taxon>Cellvibrionaceae</taxon>
        <taxon>Marinagarivorans</taxon>
    </lineage>
</organism>
<keyword evidence="2 6" id="KW-0698">rRNA processing</keyword>
<dbReference type="Pfam" id="PF10672">
    <property type="entry name" value="Methyltrans_SAM"/>
    <property type="match status" value="1"/>
</dbReference>
<dbReference type="AlphaFoldDB" id="A0AAN1WJX3"/>
<dbReference type="PANTHER" id="PTHR47313">
    <property type="entry name" value="RIBOSOMAL RNA LARGE SUBUNIT METHYLTRANSFERASE K/L"/>
    <property type="match status" value="1"/>
</dbReference>
<evidence type="ECO:0000256" key="1">
    <source>
        <dbReference type="ARBA" id="ARBA00022490"/>
    </source>
</evidence>
<dbReference type="GO" id="GO:0005737">
    <property type="term" value="C:cytoplasm"/>
    <property type="evidence" value="ECO:0007669"/>
    <property type="project" value="UniProtKB-SubCell"/>
</dbReference>
<dbReference type="CDD" id="cd02440">
    <property type="entry name" value="AdoMet_MTases"/>
    <property type="match status" value="1"/>
</dbReference>
<keyword evidence="7" id="KW-0694">RNA-binding</keyword>
<dbReference type="GO" id="GO:0070043">
    <property type="term" value="F:rRNA (guanine-N7-)-methyltransferase activity"/>
    <property type="evidence" value="ECO:0007669"/>
    <property type="project" value="UniProtKB-UniRule"/>
</dbReference>
<dbReference type="InterPro" id="IPR017244">
    <property type="entry name" value="23SrRNA_methyltr_KL"/>
</dbReference>
<dbReference type="Gene3D" id="3.30.750.80">
    <property type="entry name" value="RNA methyltransferase domain (HRMD) like"/>
    <property type="match status" value="1"/>
</dbReference>
<dbReference type="PANTHER" id="PTHR47313:SF1">
    <property type="entry name" value="RIBOSOMAL RNA LARGE SUBUNIT METHYLTRANSFERASE K_L"/>
    <property type="match status" value="1"/>
</dbReference>
<dbReference type="GO" id="GO:0003723">
    <property type="term" value="F:RNA binding"/>
    <property type="evidence" value="ECO:0007669"/>
    <property type="project" value="UniProtKB-UniRule"/>
</dbReference>
<evidence type="ECO:0000256" key="3">
    <source>
        <dbReference type="ARBA" id="ARBA00022603"/>
    </source>
</evidence>
<dbReference type="SMART" id="SM00981">
    <property type="entry name" value="THUMP"/>
    <property type="match status" value="1"/>
</dbReference>
<dbReference type="SUPFAM" id="SSF53335">
    <property type="entry name" value="S-adenosyl-L-methionine-dependent methyltransferases"/>
    <property type="match status" value="2"/>
</dbReference>
<dbReference type="InterPro" id="IPR002052">
    <property type="entry name" value="DNA_methylase_N6_adenine_CS"/>
</dbReference>
<dbReference type="PROSITE" id="PS00092">
    <property type="entry name" value="N6_MTASE"/>
    <property type="match status" value="1"/>
</dbReference>
<dbReference type="RefSeq" id="WP_236983569.1">
    <property type="nucleotide sequence ID" value="NZ_AP023086.1"/>
</dbReference>
<evidence type="ECO:0000256" key="7">
    <source>
        <dbReference type="PROSITE-ProRule" id="PRU00529"/>
    </source>
</evidence>
<dbReference type="PROSITE" id="PS51165">
    <property type="entry name" value="THUMP"/>
    <property type="match status" value="1"/>
</dbReference>
<dbReference type="InterPro" id="IPR029063">
    <property type="entry name" value="SAM-dependent_MTases_sf"/>
</dbReference>